<proteinExistence type="predicted"/>
<name>A0A167UL57_9AGAM</name>
<dbReference type="Proteomes" id="UP000076532">
    <property type="component" value="Unassembled WGS sequence"/>
</dbReference>
<evidence type="ECO:0000313" key="2">
    <source>
        <dbReference type="Proteomes" id="UP000076532"/>
    </source>
</evidence>
<reference evidence="1 2" key="1">
    <citation type="journal article" date="2016" name="Mol. Biol. Evol.">
        <title>Comparative Genomics of Early-Diverging Mushroom-Forming Fungi Provides Insights into the Origins of Lignocellulose Decay Capabilities.</title>
        <authorList>
            <person name="Nagy L.G."/>
            <person name="Riley R."/>
            <person name="Tritt A."/>
            <person name="Adam C."/>
            <person name="Daum C."/>
            <person name="Floudas D."/>
            <person name="Sun H."/>
            <person name="Yadav J.S."/>
            <person name="Pangilinan J."/>
            <person name="Larsson K.H."/>
            <person name="Matsuura K."/>
            <person name="Barry K."/>
            <person name="Labutti K."/>
            <person name="Kuo R."/>
            <person name="Ohm R.A."/>
            <person name="Bhattacharya S.S."/>
            <person name="Shirouzu T."/>
            <person name="Yoshinaga Y."/>
            <person name="Martin F.M."/>
            <person name="Grigoriev I.V."/>
            <person name="Hibbett D.S."/>
        </authorList>
    </citation>
    <scope>NUCLEOTIDE SEQUENCE [LARGE SCALE GENOMIC DNA]</scope>
    <source>
        <strain evidence="1 2">CBS 109695</strain>
    </source>
</reference>
<dbReference type="STRING" id="436010.A0A167UL57"/>
<accession>A0A167UL57</accession>
<dbReference type="AlphaFoldDB" id="A0A167UL57"/>
<sequence length="156" mass="17143">MSSSRGPWIHWTSPNSDINVTTPEVLFLSKTFSASMQPSITVPFFYRATGSSGFDFEANNVMITTLITADRFPVFKRLVDAYTGACFFLLIFLSPSLSFSPSYSLIRETLTDGLLPLPSPDIHDDSHSPLPCPLSCSFCTPCTPPRLPFSSPSMCT</sequence>
<evidence type="ECO:0000313" key="1">
    <source>
        <dbReference type="EMBL" id="KZP04058.1"/>
    </source>
</evidence>
<dbReference type="EMBL" id="KV417965">
    <property type="protein sequence ID" value="KZP04058.1"/>
    <property type="molecule type" value="Genomic_DNA"/>
</dbReference>
<gene>
    <name evidence="1" type="ORF">FIBSPDRAFT_878905</name>
</gene>
<keyword evidence="2" id="KW-1185">Reference proteome</keyword>
<organism evidence="1 2">
    <name type="scientific">Athelia psychrophila</name>
    <dbReference type="NCBI Taxonomy" id="1759441"/>
    <lineage>
        <taxon>Eukaryota</taxon>
        <taxon>Fungi</taxon>
        <taxon>Dikarya</taxon>
        <taxon>Basidiomycota</taxon>
        <taxon>Agaricomycotina</taxon>
        <taxon>Agaricomycetes</taxon>
        <taxon>Agaricomycetidae</taxon>
        <taxon>Atheliales</taxon>
        <taxon>Atheliaceae</taxon>
        <taxon>Athelia</taxon>
    </lineage>
</organism>
<dbReference type="OrthoDB" id="411524at2759"/>
<protein>
    <submittedName>
        <fullName evidence="1">Uncharacterized protein</fullName>
    </submittedName>
</protein>